<organism evidence="2 3">
    <name type="scientific">Stephania cephalantha</name>
    <dbReference type="NCBI Taxonomy" id="152367"/>
    <lineage>
        <taxon>Eukaryota</taxon>
        <taxon>Viridiplantae</taxon>
        <taxon>Streptophyta</taxon>
        <taxon>Embryophyta</taxon>
        <taxon>Tracheophyta</taxon>
        <taxon>Spermatophyta</taxon>
        <taxon>Magnoliopsida</taxon>
        <taxon>Ranunculales</taxon>
        <taxon>Menispermaceae</taxon>
        <taxon>Menispermoideae</taxon>
        <taxon>Cissampelideae</taxon>
        <taxon>Stephania</taxon>
    </lineage>
</organism>
<comment type="caution">
    <text evidence="2">The sequence shown here is derived from an EMBL/GenBank/DDBJ whole genome shotgun (WGS) entry which is preliminary data.</text>
</comment>
<feature type="compositionally biased region" description="Basic and acidic residues" evidence="1">
    <location>
        <begin position="94"/>
        <end position="106"/>
    </location>
</feature>
<dbReference type="AlphaFoldDB" id="A0AAP0KYM4"/>
<evidence type="ECO:0000313" key="3">
    <source>
        <dbReference type="Proteomes" id="UP001419268"/>
    </source>
</evidence>
<dbReference type="EMBL" id="JBBNAG010000002">
    <property type="protein sequence ID" value="KAK9159359.1"/>
    <property type="molecule type" value="Genomic_DNA"/>
</dbReference>
<dbReference type="Proteomes" id="UP001419268">
    <property type="component" value="Unassembled WGS sequence"/>
</dbReference>
<evidence type="ECO:0000256" key="1">
    <source>
        <dbReference type="SAM" id="MobiDB-lite"/>
    </source>
</evidence>
<keyword evidence="3" id="KW-1185">Reference proteome</keyword>
<proteinExistence type="predicted"/>
<protein>
    <submittedName>
        <fullName evidence="2">Uncharacterized protein</fullName>
    </submittedName>
</protein>
<reference evidence="2 3" key="1">
    <citation type="submission" date="2024-01" db="EMBL/GenBank/DDBJ databases">
        <title>Genome assemblies of Stephania.</title>
        <authorList>
            <person name="Yang L."/>
        </authorList>
    </citation>
    <scope>NUCLEOTIDE SEQUENCE [LARGE SCALE GENOMIC DNA]</scope>
    <source>
        <strain evidence="2">JXDWG</strain>
        <tissue evidence="2">Leaf</tissue>
    </source>
</reference>
<gene>
    <name evidence="2" type="ORF">Scep_005933</name>
</gene>
<evidence type="ECO:0000313" key="2">
    <source>
        <dbReference type="EMBL" id="KAK9159359.1"/>
    </source>
</evidence>
<accession>A0AAP0KYM4</accession>
<feature type="compositionally biased region" description="Basic and acidic residues" evidence="1">
    <location>
        <begin position="51"/>
        <end position="62"/>
    </location>
</feature>
<feature type="region of interest" description="Disordered" evidence="1">
    <location>
        <begin position="18"/>
        <end position="109"/>
    </location>
</feature>
<sequence>MCWRRPIAAMARRCKRLTQPIGARERTSGGKWSSGQRAMAPRGRERKGKKIAAEAAKHRDGGNDGSDGAATGRIGGDEPAATRRNARNSPATGEWRRMASATDERRRGRNAMNGAWRVVDRSDARFRRNRDDAMEVRFISPNFKCDLNDLK</sequence>
<name>A0AAP0KYM4_9MAGN</name>